<dbReference type="GO" id="GO:0004519">
    <property type="term" value="F:endonuclease activity"/>
    <property type="evidence" value="ECO:0007669"/>
    <property type="project" value="UniProtKB-KW"/>
</dbReference>
<evidence type="ECO:0000313" key="3">
    <source>
        <dbReference type="Proteomes" id="UP000523821"/>
    </source>
</evidence>
<feature type="region of interest" description="Disordered" evidence="1">
    <location>
        <begin position="269"/>
        <end position="501"/>
    </location>
</feature>
<feature type="region of interest" description="Disordered" evidence="1">
    <location>
        <begin position="212"/>
        <end position="252"/>
    </location>
</feature>
<dbReference type="PROSITE" id="PS51257">
    <property type="entry name" value="PROKAR_LIPOPROTEIN"/>
    <property type="match status" value="1"/>
</dbReference>
<protein>
    <submittedName>
        <fullName evidence="2">Putative flap endonuclease-1-like 5' DNA nuclease</fullName>
    </submittedName>
</protein>
<keyword evidence="2" id="KW-0255">Endonuclease</keyword>
<accession>A0A7W9CTL6</accession>
<evidence type="ECO:0000256" key="1">
    <source>
        <dbReference type="SAM" id="MobiDB-lite"/>
    </source>
</evidence>
<gene>
    <name evidence="2" type="ORF">GGQ63_000230</name>
</gene>
<keyword evidence="2" id="KW-0540">Nuclease</keyword>
<reference evidence="2 3" key="1">
    <citation type="submission" date="2020-08" db="EMBL/GenBank/DDBJ databases">
        <title>Genomic Encyclopedia of Type Strains, Phase IV (KMG-IV): sequencing the most valuable type-strain genomes for metagenomic binning, comparative biology and taxonomic classification.</title>
        <authorList>
            <person name="Goeker M."/>
        </authorList>
    </citation>
    <scope>NUCLEOTIDE SEQUENCE [LARGE SCALE GENOMIC DNA]</scope>
    <source>
        <strain evidence="2 3">DSM 16268</strain>
    </source>
</reference>
<feature type="compositionally biased region" description="Low complexity" evidence="1">
    <location>
        <begin position="380"/>
        <end position="407"/>
    </location>
</feature>
<feature type="region of interest" description="Disordered" evidence="1">
    <location>
        <begin position="89"/>
        <end position="143"/>
    </location>
</feature>
<feature type="compositionally biased region" description="Basic and acidic residues" evidence="1">
    <location>
        <begin position="488"/>
        <end position="501"/>
    </location>
</feature>
<evidence type="ECO:0000313" key="2">
    <source>
        <dbReference type="EMBL" id="MBB5751187.1"/>
    </source>
</evidence>
<dbReference type="AlphaFoldDB" id="A0A7W9CTL6"/>
<dbReference type="EMBL" id="JACHOO010000001">
    <property type="protein sequence ID" value="MBB5751187.1"/>
    <property type="molecule type" value="Genomic_DNA"/>
</dbReference>
<name>A0A7W9CTL6_9HYPH</name>
<feature type="compositionally biased region" description="Basic and acidic residues" evidence="1">
    <location>
        <begin position="119"/>
        <end position="128"/>
    </location>
</feature>
<keyword evidence="2" id="KW-0378">Hydrolase</keyword>
<proteinExistence type="predicted"/>
<sequence length="501" mass="50800">MIRHAAELWLGFALVFLTGCLIGSLIERTIAQTRAGRLQRRCVLGLLRIGRGILWRLFPWRGQAPEVPVSVAIPAPAYGTAVNQIGGLVPHDLPPGPPSDEEEEGEPGVGPPRRPSAATERRRAESLARAEASGGHRPMALAAPRGGKADALIAIDGVSRREARWLGEIGIYHYGQIAAWTPVELTWVAAYLGRTEPVDELAWVASATALATGASPPKRRPKPRPAGGDAREIVEPLNTEDAPAVAPDDGPAEARAIDATPAAMVPLQTTDGSAAVGPPPERGASVAPPPPAAEPAEAAAPADTDDAGLEPRVPAAIPAAAEPDEAAVPPAAAPIEAATAHAEPPAIGTLPPAESEALPPAESGAAEPEAAAGDTDLGVGDDAPSESGGAGDASGEAAAALFETAPPEGATRNDPPAQRSVALAVPPASERPDEAEEAPVRAASAGDIPAEEAQATDGRVAGTAGDAAEKPEGESAPLSSGDGALVQPEEKTRDRRDESAP</sequence>
<dbReference type="Proteomes" id="UP000523821">
    <property type="component" value="Unassembled WGS sequence"/>
</dbReference>
<organism evidence="2 3">
    <name type="scientific">Prosthecomicrobium pneumaticum</name>
    <dbReference type="NCBI Taxonomy" id="81895"/>
    <lineage>
        <taxon>Bacteria</taxon>
        <taxon>Pseudomonadati</taxon>
        <taxon>Pseudomonadota</taxon>
        <taxon>Alphaproteobacteria</taxon>
        <taxon>Hyphomicrobiales</taxon>
        <taxon>Kaistiaceae</taxon>
        <taxon>Prosthecomicrobium</taxon>
    </lineage>
</organism>
<feature type="compositionally biased region" description="Pro residues" evidence="1">
    <location>
        <begin position="277"/>
        <end position="293"/>
    </location>
</feature>
<feature type="compositionally biased region" description="Low complexity" evidence="1">
    <location>
        <begin position="314"/>
        <end position="373"/>
    </location>
</feature>
<keyword evidence="3" id="KW-1185">Reference proteome</keyword>
<dbReference type="RefSeq" id="WP_183851763.1">
    <property type="nucleotide sequence ID" value="NZ_JACHOO010000001.1"/>
</dbReference>
<comment type="caution">
    <text evidence="2">The sequence shown here is derived from an EMBL/GenBank/DDBJ whole genome shotgun (WGS) entry which is preliminary data.</text>
</comment>